<dbReference type="GeneID" id="8098218"/>
<dbReference type="SUPFAM" id="SSF51905">
    <property type="entry name" value="FAD/NAD(P)-binding domain"/>
    <property type="match status" value="1"/>
</dbReference>
<dbReference type="Gene3D" id="3.40.30.20">
    <property type="match status" value="1"/>
</dbReference>
<evidence type="ECO:0000256" key="2">
    <source>
        <dbReference type="ARBA" id="ARBA00022630"/>
    </source>
</evidence>
<sequence>MAHSILPCHFRDGFRQPATEPHWTIRDEDDGITYEPPPSTEIVTSTCHNDLGINVLRTWPTLYDGTASPHGIPEWWNPPSKVDVLIVGAGPSGLEAALSLIRQGLTFRIIDKAPHPLIAGRADGVQPRFLETLATWGLAQEVHEEGPLIERTAIYYNGELLHHGRSHQSDSRYRGLHIITQGQIERIYVRDLLRHRMLVERNTTLKEFYVDPELSKTVSPNAYPVRAVIENSVNGKQENIEAKYLVGSDGASSSIRKRLGIPFDGVSTNIYWGIMDCVFETDYPHAWIFGSVVSSEHGGCVIIPRENGYIRLYTQLDVSSTGSLAQSRQERDATFAEAGGQVNIHSITPEEVLEQANRIFSPYKLKFGAPLSWFAIWKISERVARSFSSDDLRVHLAGDAAHVHSVMGAFGLNASILDAANLAWKLGMSVKNQAQANQLLRTYDQERRLHAAHIIETSGKYLRFVCNSALPTARLYHLGADLGINGSSGFEKFFSTSENKPNGSDYHSEDMNHLNDKKSNGTLMKDLNGTTQNGVDGSEQHATYSKKIFFESPKKAKEFIHQFFARHGPFLLGVDSPYGISCINPGETKLASPKGSAVQVRNGVRAPNPRVCFDVGHTGYLYDKFEGSSRFHLVVFGWDALGVVRQQLSKFSQALSSSASDSFFNRYGGRELFDIVFVVKGVLWQVEKQLAADESMTDLKHHSTVVFDDRPPDEDAHNTWGVNNRTGAVVVVRPDLWVGFSCAPQDVDELNRYFDGFLVPK</sequence>
<gene>
    <name evidence="8" type="ORF">TSTA_052690</name>
</gene>
<dbReference type="InterPro" id="IPR038220">
    <property type="entry name" value="PHOX_C_sf"/>
</dbReference>
<evidence type="ECO:0000313" key="9">
    <source>
        <dbReference type="Proteomes" id="UP000001745"/>
    </source>
</evidence>
<feature type="domain" description="Phenol hydroxylase-like C-terminal dimerisation" evidence="7">
    <location>
        <begin position="618"/>
        <end position="760"/>
    </location>
</feature>
<feature type="compositionally biased region" description="Polar residues" evidence="5">
    <location>
        <begin position="528"/>
        <end position="539"/>
    </location>
</feature>
<comment type="similarity">
    <text evidence="1">Belongs to the PheA/TfdB FAD monooxygenase family.</text>
</comment>
<dbReference type="SUPFAM" id="SSF52833">
    <property type="entry name" value="Thioredoxin-like"/>
    <property type="match status" value="1"/>
</dbReference>
<dbReference type="OMA" id="TWPTLYD"/>
<dbReference type="InterPro" id="IPR050641">
    <property type="entry name" value="RIFMO-like"/>
</dbReference>
<dbReference type="InterPro" id="IPR036249">
    <property type="entry name" value="Thioredoxin-like_sf"/>
</dbReference>
<dbReference type="STRING" id="441959.B8MPU0"/>
<dbReference type="InParanoid" id="B8MPU0"/>
<dbReference type="PRINTS" id="PR00420">
    <property type="entry name" value="RNGMNOXGNASE"/>
</dbReference>
<keyword evidence="3" id="KW-0274">FAD</keyword>
<evidence type="ECO:0000313" key="8">
    <source>
        <dbReference type="EMBL" id="EED12748.1"/>
    </source>
</evidence>
<evidence type="ECO:0000256" key="3">
    <source>
        <dbReference type="ARBA" id="ARBA00022827"/>
    </source>
</evidence>
<reference evidence="9" key="1">
    <citation type="journal article" date="2015" name="Genome Announc.">
        <title>Genome sequence of the AIDS-associated pathogen Penicillium marneffei (ATCC18224) and its near taxonomic relative Talaromyces stipitatus (ATCC10500).</title>
        <authorList>
            <person name="Nierman W.C."/>
            <person name="Fedorova-Abrams N.D."/>
            <person name="Andrianopoulos A."/>
        </authorList>
    </citation>
    <scope>NUCLEOTIDE SEQUENCE [LARGE SCALE GENOMIC DNA]</scope>
    <source>
        <strain evidence="9">ATCC 10500 / CBS 375.48 / QM 6759 / NRRL 1006</strain>
    </source>
</reference>
<dbReference type="GO" id="GO:0071949">
    <property type="term" value="F:FAD binding"/>
    <property type="evidence" value="ECO:0007669"/>
    <property type="project" value="InterPro"/>
</dbReference>
<proteinExistence type="inferred from homology"/>
<feature type="region of interest" description="Disordered" evidence="5">
    <location>
        <begin position="501"/>
        <end position="539"/>
    </location>
</feature>
<dbReference type="PANTHER" id="PTHR43004:SF20">
    <property type="entry name" value="2-MONOOXYGENASE, PUTATIVE (AFU_ORTHOLOGUE AFUA_1G13660)-RELATED"/>
    <property type="match status" value="1"/>
</dbReference>
<dbReference type="Proteomes" id="UP000001745">
    <property type="component" value="Unassembled WGS sequence"/>
</dbReference>
<dbReference type="GO" id="GO:0016709">
    <property type="term" value="F:oxidoreductase activity, acting on paired donors, with incorporation or reduction of molecular oxygen, NAD(P)H as one donor, and incorporation of one atom of oxygen"/>
    <property type="evidence" value="ECO:0007669"/>
    <property type="project" value="UniProtKB-ARBA"/>
</dbReference>
<evidence type="ECO:0000259" key="7">
    <source>
        <dbReference type="Pfam" id="PF07976"/>
    </source>
</evidence>
<dbReference type="Gene3D" id="3.50.50.60">
    <property type="entry name" value="FAD/NAD(P)-binding domain"/>
    <property type="match status" value="1"/>
</dbReference>
<keyword evidence="2" id="KW-0285">Flavoprotein</keyword>
<keyword evidence="9" id="KW-1185">Reference proteome</keyword>
<dbReference type="AlphaFoldDB" id="B8MPU0"/>
<dbReference type="PANTHER" id="PTHR43004">
    <property type="entry name" value="TRK SYSTEM POTASSIUM UPTAKE PROTEIN"/>
    <property type="match status" value="1"/>
</dbReference>
<dbReference type="InterPro" id="IPR002938">
    <property type="entry name" value="FAD-bd"/>
</dbReference>
<accession>B8MPU0</accession>
<dbReference type="HOGENOM" id="CLU_009665_9_2_1"/>
<dbReference type="Gene3D" id="3.30.9.10">
    <property type="entry name" value="D-Amino Acid Oxidase, subunit A, domain 2"/>
    <property type="match status" value="1"/>
</dbReference>
<keyword evidence="4" id="KW-0560">Oxidoreductase</keyword>
<dbReference type="PhylomeDB" id="B8MPU0"/>
<dbReference type="OrthoDB" id="1716816at2759"/>
<feature type="compositionally biased region" description="Basic and acidic residues" evidence="5">
    <location>
        <begin position="506"/>
        <end position="519"/>
    </location>
</feature>
<dbReference type="VEuPathDB" id="FungiDB:TSTA_052690"/>
<dbReference type="InterPro" id="IPR012941">
    <property type="entry name" value="Phe_hydrox_C_dim_dom"/>
</dbReference>
<dbReference type="InterPro" id="IPR036188">
    <property type="entry name" value="FAD/NAD-bd_sf"/>
</dbReference>
<dbReference type="Pfam" id="PF07976">
    <property type="entry name" value="Phe_hydrox_dim"/>
    <property type="match status" value="1"/>
</dbReference>
<dbReference type="eggNOG" id="KOG3855">
    <property type="taxonomic scope" value="Eukaryota"/>
</dbReference>
<organism evidence="8 9">
    <name type="scientific">Talaromyces stipitatus (strain ATCC 10500 / CBS 375.48 / QM 6759 / NRRL 1006)</name>
    <name type="common">Penicillium stipitatum</name>
    <dbReference type="NCBI Taxonomy" id="441959"/>
    <lineage>
        <taxon>Eukaryota</taxon>
        <taxon>Fungi</taxon>
        <taxon>Dikarya</taxon>
        <taxon>Ascomycota</taxon>
        <taxon>Pezizomycotina</taxon>
        <taxon>Eurotiomycetes</taxon>
        <taxon>Eurotiomycetidae</taxon>
        <taxon>Eurotiales</taxon>
        <taxon>Trichocomaceae</taxon>
        <taxon>Talaromyces</taxon>
        <taxon>Talaromyces sect. Talaromyces</taxon>
    </lineage>
</organism>
<dbReference type="Pfam" id="PF01494">
    <property type="entry name" value="FAD_binding_3"/>
    <property type="match status" value="1"/>
</dbReference>
<evidence type="ECO:0000256" key="1">
    <source>
        <dbReference type="ARBA" id="ARBA00007801"/>
    </source>
</evidence>
<name>B8MPU0_TALSN</name>
<evidence type="ECO:0000256" key="5">
    <source>
        <dbReference type="SAM" id="MobiDB-lite"/>
    </source>
</evidence>
<evidence type="ECO:0000259" key="6">
    <source>
        <dbReference type="Pfam" id="PF01494"/>
    </source>
</evidence>
<dbReference type="RefSeq" id="XP_002486859.1">
    <property type="nucleotide sequence ID" value="XM_002486814.1"/>
</dbReference>
<evidence type="ECO:0000256" key="4">
    <source>
        <dbReference type="ARBA" id="ARBA00023002"/>
    </source>
</evidence>
<feature type="domain" description="FAD-binding" evidence="6">
    <location>
        <begin position="81"/>
        <end position="457"/>
    </location>
</feature>
<protein>
    <recommendedName>
        <fullName evidence="10">FAD binding domain protein</fullName>
    </recommendedName>
</protein>
<dbReference type="SUPFAM" id="SSF54373">
    <property type="entry name" value="FAD-linked reductases, C-terminal domain"/>
    <property type="match status" value="1"/>
</dbReference>
<evidence type="ECO:0008006" key="10">
    <source>
        <dbReference type="Google" id="ProtNLM"/>
    </source>
</evidence>
<dbReference type="EMBL" id="EQ962659">
    <property type="protein sequence ID" value="EED12748.1"/>
    <property type="molecule type" value="Genomic_DNA"/>
</dbReference>